<dbReference type="AlphaFoldDB" id="A0A6H5GMF0"/>
<gene>
    <name evidence="1" type="ORF">NTEN_LOCUS10644</name>
</gene>
<protein>
    <submittedName>
        <fullName evidence="1">Uncharacterized protein</fullName>
    </submittedName>
</protein>
<name>A0A6H5GMF0_9HEMI</name>
<dbReference type="EMBL" id="CADCXU010015976">
    <property type="protein sequence ID" value="CAB0005167.1"/>
    <property type="molecule type" value="Genomic_DNA"/>
</dbReference>
<accession>A0A6H5GMF0</accession>
<keyword evidence="2" id="KW-1185">Reference proteome</keyword>
<reference evidence="1 2" key="1">
    <citation type="submission" date="2020-02" db="EMBL/GenBank/DDBJ databases">
        <authorList>
            <person name="Ferguson B K."/>
        </authorList>
    </citation>
    <scope>NUCLEOTIDE SEQUENCE [LARGE SCALE GENOMIC DNA]</scope>
</reference>
<proteinExistence type="predicted"/>
<dbReference type="Proteomes" id="UP000479000">
    <property type="component" value="Unassembled WGS sequence"/>
</dbReference>
<sequence>MTSRWTLLLTRACARRHTLPEMLNTLFLKKNCTYRLLHCGCRYGLSNTSGSSDG</sequence>
<feature type="non-terminal residue" evidence="1">
    <location>
        <position position="54"/>
    </location>
</feature>
<organism evidence="1 2">
    <name type="scientific">Nesidiocoris tenuis</name>
    <dbReference type="NCBI Taxonomy" id="355587"/>
    <lineage>
        <taxon>Eukaryota</taxon>
        <taxon>Metazoa</taxon>
        <taxon>Ecdysozoa</taxon>
        <taxon>Arthropoda</taxon>
        <taxon>Hexapoda</taxon>
        <taxon>Insecta</taxon>
        <taxon>Pterygota</taxon>
        <taxon>Neoptera</taxon>
        <taxon>Paraneoptera</taxon>
        <taxon>Hemiptera</taxon>
        <taxon>Heteroptera</taxon>
        <taxon>Panheteroptera</taxon>
        <taxon>Cimicomorpha</taxon>
        <taxon>Miridae</taxon>
        <taxon>Dicyphina</taxon>
        <taxon>Nesidiocoris</taxon>
    </lineage>
</organism>
<evidence type="ECO:0000313" key="2">
    <source>
        <dbReference type="Proteomes" id="UP000479000"/>
    </source>
</evidence>
<evidence type="ECO:0000313" key="1">
    <source>
        <dbReference type="EMBL" id="CAB0005167.1"/>
    </source>
</evidence>